<evidence type="ECO:0000313" key="3">
    <source>
        <dbReference type="Proteomes" id="UP000287447"/>
    </source>
</evidence>
<proteinExistence type="predicted"/>
<dbReference type="Gene3D" id="2.60.40.2470">
    <property type="entry name" value="SoxY domain"/>
    <property type="match status" value="1"/>
</dbReference>
<name>A0A437QUH8_9PROT</name>
<dbReference type="InterPro" id="IPR016568">
    <property type="entry name" value="Sulphur_oxidation_SoxY"/>
</dbReference>
<dbReference type="EMBL" id="SADE01000001">
    <property type="protein sequence ID" value="RVU38172.1"/>
    <property type="molecule type" value="Genomic_DNA"/>
</dbReference>
<accession>A0A437QUH8</accession>
<dbReference type="PIRSF" id="PIRSF010312">
    <property type="entry name" value="Sulphur_oxidation_SoxY"/>
    <property type="match status" value="1"/>
</dbReference>
<dbReference type="AlphaFoldDB" id="A0A437QUH8"/>
<organism evidence="2 3">
    <name type="scientific">Hwanghaeella grinnelliae</name>
    <dbReference type="NCBI Taxonomy" id="2500179"/>
    <lineage>
        <taxon>Bacteria</taxon>
        <taxon>Pseudomonadati</taxon>
        <taxon>Pseudomonadota</taxon>
        <taxon>Alphaproteobacteria</taxon>
        <taxon>Rhodospirillales</taxon>
        <taxon>Rhodospirillaceae</taxon>
        <taxon>Hwanghaeella</taxon>
    </lineage>
</organism>
<gene>
    <name evidence="2" type="primary">soxY</name>
    <name evidence="2" type="ORF">EOI86_02400</name>
</gene>
<reference evidence="3" key="1">
    <citation type="submission" date="2019-01" db="EMBL/GenBank/DDBJ databases">
        <title>Gri0909 isolated from a small marine red alga.</title>
        <authorList>
            <person name="Kim J."/>
            <person name="Jeong S.E."/>
            <person name="Jeon C.O."/>
        </authorList>
    </citation>
    <scope>NUCLEOTIDE SEQUENCE [LARGE SCALE GENOMIC DNA]</scope>
    <source>
        <strain evidence="3">Gri0909</strain>
    </source>
</reference>
<dbReference type="RefSeq" id="WP_127763544.1">
    <property type="nucleotide sequence ID" value="NZ_SADE01000001.1"/>
</dbReference>
<dbReference type="InterPro" id="IPR032711">
    <property type="entry name" value="SoxY"/>
</dbReference>
<protein>
    <submittedName>
        <fullName evidence="2">Thiosulfate oxidation carrier protein SoxY</fullName>
    </submittedName>
</protein>
<comment type="caution">
    <text evidence="2">The sequence shown here is derived from an EMBL/GenBank/DDBJ whole genome shotgun (WGS) entry which is preliminary data.</text>
</comment>
<evidence type="ECO:0000313" key="2">
    <source>
        <dbReference type="EMBL" id="RVU38172.1"/>
    </source>
</evidence>
<sequence length="150" mass="15423">MTVLNKREFLIVATGAAAAAIAGLPSIALGAEKAEMRVAEFLGGATASEGGLSLEMPEIAENGNTVPLTVRVDGEATADRYAESVLILADGNPEPGVATFHFTPLSGTQEASTRMRLAKTQNVIAVAKMNDGSFMRTDNLVKVTIGGCGG</sequence>
<dbReference type="NCBIfam" id="TIGR04488">
    <property type="entry name" value="SoxY_true_GGCGG"/>
    <property type="match status" value="1"/>
</dbReference>
<evidence type="ECO:0000259" key="1">
    <source>
        <dbReference type="Pfam" id="PF13501"/>
    </source>
</evidence>
<dbReference type="OrthoDB" id="9804570at2"/>
<dbReference type="Proteomes" id="UP000287447">
    <property type="component" value="Unassembled WGS sequence"/>
</dbReference>
<feature type="domain" description="Ig-like SoxY" evidence="1">
    <location>
        <begin position="40"/>
        <end position="148"/>
    </location>
</feature>
<dbReference type="InterPro" id="IPR038162">
    <property type="entry name" value="SoxY_sf"/>
</dbReference>
<dbReference type="Pfam" id="PF13501">
    <property type="entry name" value="SoxY"/>
    <property type="match status" value="1"/>
</dbReference>
<keyword evidence="3" id="KW-1185">Reference proteome</keyword>